<protein>
    <submittedName>
        <fullName evidence="4">2-(5''-triphosphoribosyl)-3'-dephosphocoenzyme-A synthase</fullName>
        <ecNumber evidence="4">2.4.2.52</ecNumber>
    </submittedName>
</protein>
<keyword evidence="2" id="KW-0547">Nucleotide-binding</keyword>
<dbReference type="EMBL" id="VSSQ01097844">
    <property type="protein sequence ID" value="MPN41035.1"/>
    <property type="molecule type" value="Genomic_DNA"/>
</dbReference>
<dbReference type="PANTHER" id="PTHR30201">
    <property type="entry name" value="TRIPHOSPHORIBOSYL-DEPHOSPHO-COA SYNTHASE"/>
    <property type="match status" value="1"/>
</dbReference>
<evidence type="ECO:0000256" key="1">
    <source>
        <dbReference type="ARBA" id="ARBA00022679"/>
    </source>
</evidence>
<evidence type="ECO:0000256" key="2">
    <source>
        <dbReference type="ARBA" id="ARBA00022741"/>
    </source>
</evidence>
<evidence type="ECO:0000313" key="4">
    <source>
        <dbReference type="EMBL" id="MPN41035.1"/>
    </source>
</evidence>
<dbReference type="GO" id="GO:0046917">
    <property type="term" value="F:triphosphoribosyl-dephospho-CoA synthase activity"/>
    <property type="evidence" value="ECO:0007669"/>
    <property type="project" value="UniProtKB-EC"/>
</dbReference>
<accession>A0A645HPP5</accession>
<keyword evidence="4" id="KW-0328">Glycosyltransferase</keyword>
<dbReference type="InterPro" id="IPR002736">
    <property type="entry name" value="CitG"/>
</dbReference>
<reference evidence="4" key="1">
    <citation type="submission" date="2019-08" db="EMBL/GenBank/DDBJ databases">
        <authorList>
            <person name="Kucharzyk K."/>
            <person name="Murdoch R.W."/>
            <person name="Higgins S."/>
            <person name="Loffler F."/>
        </authorList>
    </citation>
    <scope>NUCLEOTIDE SEQUENCE</scope>
</reference>
<keyword evidence="1 4" id="KW-0808">Transferase</keyword>
<dbReference type="EC" id="2.4.2.52" evidence="4"/>
<dbReference type="PANTHER" id="PTHR30201:SF2">
    <property type="entry name" value="2-(5''-TRIPHOSPHORIBOSYL)-3'-DEPHOSPHOCOENZYME-A SYNTHASE"/>
    <property type="match status" value="1"/>
</dbReference>
<dbReference type="AlphaFoldDB" id="A0A645HPP5"/>
<dbReference type="GO" id="GO:0016757">
    <property type="term" value="F:glycosyltransferase activity"/>
    <property type="evidence" value="ECO:0007669"/>
    <property type="project" value="UniProtKB-KW"/>
</dbReference>
<organism evidence="4">
    <name type="scientific">bioreactor metagenome</name>
    <dbReference type="NCBI Taxonomy" id="1076179"/>
    <lineage>
        <taxon>unclassified sequences</taxon>
        <taxon>metagenomes</taxon>
        <taxon>ecological metagenomes</taxon>
    </lineage>
</organism>
<comment type="caution">
    <text evidence="4">The sequence shown here is derived from an EMBL/GenBank/DDBJ whole genome shotgun (WGS) entry which is preliminary data.</text>
</comment>
<sequence>MARVEDSTVVYRHDINTLRKVQSDAKEILNMGGVFTLEGKQRCHELEDLYIKEHISPGGCADLLAISILLIGVKKIYF</sequence>
<evidence type="ECO:0000256" key="3">
    <source>
        <dbReference type="ARBA" id="ARBA00022840"/>
    </source>
</evidence>
<name>A0A645HPP5_9ZZZZ</name>
<gene>
    <name evidence="4" type="primary">mdcB</name>
    <name evidence="4" type="ORF">SDC9_188575</name>
</gene>
<dbReference type="GO" id="GO:0051191">
    <property type="term" value="P:prosthetic group biosynthetic process"/>
    <property type="evidence" value="ECO:0007669"/>
    <property type="project" value="TreeGrafter"/>
</dbReference>
<dbReference type="GO" id="GO:0005524">
    <property type="term" value="F:ATP binding"/>
    <property type="evidence" value="ECO:0007669"/>
    <property type="project" value="UniProtKB-KW"/>
</dbReference>
<dbReference type="Gene3D" id="1.10.4200.10">
    <property type="entry name" value="Triphosphoribosyl-dephospho-CoA protein"/>
    <property type="match status" value="1"/>
</dbReference>
<dbReference type="Pfam" id="PF01874">
    <property type="entry name" value="CitG"/>
    <property type="match status" value="1"/>
</dbReference>
<keyword evidence="3" id="KW-0067">ATP-binding</keyword>
<proteinExistence type="predicted"/>